<proteinExistence type="predicted"/>
<accession>A0ABT9SBY2</accession>
<dbReference type="PANTHER" id="PTHR35721:SF1">
    <property type="entry name" value="UREIDOGLYCOLATE HYDROLASE"/>
    <property type="match status" value="1"/>
</dbReference>
<reference evidence="5 6" key="1">
    <citation type="submission" date="2023-07" db="EMBL/GenBank/DDBJ databases">
        <title>Sorghum-associated microbial communities from plants grown in Nebraska, USA.</title>
        <authorList>
            <person name="Schachtman D."/>
        </authorList>
    </citation>
    <scope>NUCLEOTIDE SEQUENCE [LARGE SCALE GENOMIC DNA]</scope>
    <source>
        <strain evidence="5 6">DS1607</strain>
    </source>
</reference>
<evidence type="ECO:0000256" key="2">
    <source>
        <dbReference type="ARBA" id="ARBA00022631"/>
    </source>
</evidence>
<protein>
    <submittedName>
        <fullName evidence="5">Ureidoglycolate hydrolase</fullName>
    </submittedName>
</protein>
<dbReference type="InterPro" id="IPR024060">
    <property type="entry name" value="Ureidoglycolate_lyase_dom_sf"/>
</dbReference>
<keyword evidence="2" id="KW-0659">Purine metabolism</keyword>
<evidence type="ECO:0000256" key="4">
    <source>
        <dbReference type="ARBA" id="ARBA00047684"/>
    </source>
</evidence>
<dbReference type="Proteomes" id="UP001226867">
    <property type="component" value="Unassembled WGS sequence"/>
</dbReference>
<keyword evidence="3" id="KW-0456">Lyase</keyword>
<sequence>MTMPHTQADQDVRTIDLPVRKLTSEAFAAFGTVIAATEDGMPFGPNDAQLDLSQGTPRFYNMRLPGRGLCFNRITRHRAVTQALASVGGFDWLLAVAPPFALEDPRAEPRPQDIQAFRIPGNVAVMLHAGTWHAGPLFTAAEMCFFNLELADTNLTDHHTCDLSIRYGIAMQLTESPPGQEPPVSAHP</sequence>
<dbReference type="InterPro" id="IPR011051">
    <property type="entry name" value="RmlC_Cupin_sf"/>
</dbReference>
<gene>
    <name evidence="5" type="ORF">J2W36_004123</name>
</gene>
<comment type="catalytic activity">
    <reaction evidence="4">
        <text>(S)-ureidoglycolate = urea + glyoxylate</text>
        <dbReference type="Rhea" id="RHEA:11304"/>
        <dbReference type="ChEBI" id="CHEBI:16199"/>
        <dbReference type="ChEBI" id="CHEBI:36655"/>
        <dbReference type="ChEBI" id="CHEBI:57296"/>
        <dbReference type="EC" id="4.3.2.3"/>
    </reaction>
</comment>
<evidence type="ECO:0000313" key="6">
    <source>
        <dbReference type="Proteomes" id="UP001226867"/>
    </source>
</evidence>
<dbReference type="GO" id="GO:0016787">
    <property type="term" value="F:hydrolase activity"/>
    <property type="evidence" value="ECO:0007669"/>
    <property type="project" value="UniProtKB-KW"/>
</dbReference>
<keyword evidence="6" id="KW-1185">Reference proteome</keyword>
<evidence type="ECO:0000313" key="5">
    <source>
        <dbReference type="EMBL" id="MDP9901853.1"/>
    </source>
</evidence>
<organism evidence="5 6">
    <name type="scientific">Variovorax ginsengisoli</name>
    <dbReference type="NCBI Taxonomy" id="363844"/>
    <lineage>
        <taxon>Bacteria</taxon>
        <taxon>Pseudomonadati</taxon>
        <taxon>Pseudomonadota</taxon>
        <taxon>Betaproteobacteria</taxon>
        <taxon>Burkholderiales</taxon>
        <taxon>Comamonadaceae</taxon>
        <taxon>Variovorax</taxon>
    </lineage>
</organism>
<dbReference type="RefSeq" id="WP_307691619.1">
    <property type="nucleotide sequence ID" value="NZ_JAUSRO010000014.1"/>
</dbReference>
<evidence type="ECO:0000256" key="1">
    <source>
        <dbReference type="ARBA" id="ARBA00011738"/>
    </source>
</evidence>
<dbReference type="PANTHER" id="PTHR35721">
    <property type="entry name" value="UREIDOGLYCOLATE HYDROLASE"/>
    <property type="match status" value="1"/>
</dbReference>
<dbReference type="EMBL" id="JAUSRO010000014">
    <property type="protein sequence ID" value="MDP9901853.1"/>
    <property type="molecule type" value="Genomic_DNA"/>
</dbReference>
<keyword evidence="5" id="KW-0378">Hydrolase</keyword>
<dbReference type="InterPro" id="IPR007247">
    <property type="entry name" value="Ureidogly_lyase"/>
</dbReference>
<dbReference type="Gene3D" id="2.60.120.480">
    <property type="entry name" value="Ureidoglycolate hydrolase"/>
    <property type="match status" value="1"/>
</dbReference>
<comment type="subunit">
    <text evidence="1">Homodimer.</text>
</comment>
<name>A0ABT9SBY2_9BURK</name>
<dbReference type="SUPFAM" id="SSF51182">
    <property type="entry name" value="RmlC-like cupins"/>
    <property type="match status" value="1"/>
</dbReference>
<comment type="caution">
    <text evidence="5">The sequence shown here is derived from an EMBL/GenBank/DDBJ whole genome shotgun (WGS) entry which is preliminary data.</text>
</comment>
<dbReference type="Pfam" id="PF04115">
    <property type="entry name" value="Ureidogly_lyase"/>
    <property type="match status" value="1"/>
</dbReference>
<evidence type="ECO:0000256" key="3">
    <source>
        <dbReference type="ARBA" id="ARBA00023239"/>
    </source>
</evidence>